<keyword evidence="2" id="KW-1185">Reference proteome</keyword>
<proteinExistence type="predicted"/>
<dbReference type="OrthoDB" id="10462653at2759"/>
<organism evidence="1 2">
    <name type="scientific">Trema orientale</name>
    <name type="common">Charcoal tree</name>
    <name type="synonym">Celtis orientalis</name>
    <dbReference type="NCBI Taxonomy" id="63057"/>
    <lineage>
        <taxon>Eukaryota</taxon>
        <taxon>Viridiplantae</taxon>
        <taxon>Streptophyta</taxon>
        <taxon>Embryophyta</taxon>
        <taxon>Tracheophyta</taxon>
        <taxon>Spermatophyta</taxon>
        <taxon>Magnoliopsida</taxon>
        <taxon>eudicotyledons</taxon>
        <taxon>Gunneridae</taxon>
        <taxon>Pentapetalae</taxon>
        <taxon>rosids</taxon>
        <taxon>fabids</taxon>
        <taxon>Rosales</taxon>
        <taxon>Cannabaceae</taxon>
        <taxon>Trema</taxon>
    </lineage>
</organism>
<reference evidence="2" key="1">
    <citation type="submission" date="2016-06" db="EMBL/GenBank/DDBJ databases">
        <title>Parallel loss of symbiosis genes in relatives of nitrogen-fixing non-legume Parasponia.</title>
        <authorList>
            <person name="Van Velzen R."/>
            <person name="Holmer R."/>
            <person name="Bu F."/>
            <person name="Rutten L."/>
            <person name="Van Zeijl A."/>
            <person name="Liu W."/>
            <person name="Santuari L."/>
            <person name="Cao Q."/>
            <person name="Sharma T."/>
            <person name="Shen D."/>
            <person name="Roswanjaya Y."/>
            <person name="Wardhani T."/>
            <person name="Kalhor M.S."/>
            <person name="Jansen J."/>
            <person name="Van den Hoogen J."/>
            <person name="Gungor B."/>
            <person name="Hartog M."/>
            <person name="Hontelez J."/>
            <person name="Verver J."/>
            <person name="Yang W.-C."/>
            <person name="Schijlen E."/>
            <person name="Repin R."/>
            <person name="Schilthuizen M."/>
            <person name="Schranz E."/>
            <person name="Heidstra R."/>
            <person name="Miyata K."/>
            <person name="Fedorova E."/>
            <person name="Kohlen W."/>
            <person name="Bisseling T."/>
            <person name="Smit S."/>
            <person name="Geurts R."/>
        </authorList>
    </citation>
    <scope>NUCLEOTIDE SEQUENCE [LARGE SCALE GENOMIC DNA]</scope>
    <source>
        <strain evidence="2">cv. RG33-2</strain>
    </source>
</reference>
<feature type="non-terminal residue" evidence="1">
    <location>
        <position position="1"/>
    </location>
</feature>
<comment type="caution">
    <text evidence="1">The sequence shown here is derived from an EMBL/GenBank/DDBJ whole genome shotgun (WGS) entry which is preliminary data.</text>
</comment>
<name>A0A2P5AGL5_TREOI</name>
<dbReference type="AlphaFoldDB" id="A0A2P5AGL5"/>
<evidence type="ECO:0000313" key="2">
    <source>
        <dbReference type="Proteomes" id="UP000237000"/>
    </source>
</evidence>
<dbReference type="InParanoid" id="A0A2P5AGL5"/>
<dbReference type="Proteomes" id="UP000237000">
    <property type="component" value="Unassembled WGS sequence"/>
</dbReference>
<protein>
    <submittedName>
        <fullName evidence="1">Uncharacterized protein</fullName>
    </submittedName>
</protein>
<sequence length="103" mass="11364">KIVQKKVILAQVNSIHVLFSEFQEITASQSLPTKKVQVHNEMVRRMMSGCAVCRVPCAVCRVRVVSKDSFELLEGVMSFFLVNKNDNSSFILASKSGGCNLSA</sequence>
<accession>A0A2P5AGL5</accession>
<gene>
    <name evidence="1" type="ORF">TorRG33x02_350930</name>
</gene>
<evidence type="ECO:0000313" key="1">
    <source>
        <dbReference type="EMBL" id="PON35672.1"/>
    </source>
</evidence>
<dbReference type="EMBL" id="JXTC01000871">
    <property type="protein sequence ID" value="PON35672.1"/>
    <property type="molecule type" value="Genomic_DNA"/>
</dbReference>